<dbReference type="EC" id="3.5.1.44" evidence="3"/>
<dbReference type="GO" id="GO:0006935">
    <property type="term" value="P:chemotaxis"/>
    <property type="evidence" value="ECO:0007669"/>
    <property type="project" value="UniProtKB-UniRule"/>
</dbReference>
<dbReference type="InterPro" id="IPR011324">
    <property type="entry name" value="Cytotoxic_necrot_fac-like_cat"/>
</dbReference>
<dbReference type="AlphaFoldDB" id="A0A5C1QJ11"/>
<accession>A0A5C1QJ11</accession>
<dbReference type="HAMAP" id="MF_01440">
    <property type="entry name" value="CheD"/>
    <property type="match status" value="1"/>
</dbReference>
<evidence type="ECO:0000256" key="3">
    <source>
        <dbReference type="HAMAP-Rule" id="MF_01440"/>
    </source>
</evidence>
<dbReference type="Pfam" id="PF03975">
    <property type="entry name" value="CheD"/>
    <property type="match status" value="1"/>
</dbReference>
<dbReference type="InterPro" id="IPR005659">
    <property type="entry name" value="Chemorcpt_Glu_NH3ase_CheD"/>
</dbReference>
<dbReference type="CDD" id="cd16352">
    <property type="entry name" value="CheD"/>
    <property type="match status" value="1"/>
</dbReference>
<dbReference type="EMBL" id="CP036150">
    <property type="protein sequence ID" value="QEN07447.1"/>
    <property type="molecule type" value="Genomic_DNA"/>
</dbReference>
<keyword evidence="2 3" id="KW-0378">Hydrolase</keyword>
<gene>
    <name evidence="3" type="primary">cheD</name>
    <name evidence="4" type="ORF">EXM22_05375</name>
</gene>
<dbReference type="GO" id="GO:0050568">
    <property type="term" value="F:protein-glutamine glutaminase activity"/>
    <property type="evidence" value="ECO:0007669"/>
    <property type="project" value="UniProtKB-UniRule"/>
</dbReference>
<evidence type="ECO:0000256" key="1">
    <source>
        <dbReference type="ARBA" id="ARBA00022500"/>
    </source>
</evidence>
<dbReference type="Proteomes" id="UP000324209">
    <property type="component" value="Chromosome"/>
</dbReference>
<proteinExistence type="inferred from homology"/>
<reference evidence="4 5" key="1">
    <citation type="submission" date="2019-02" db="EMBL/GenBank/DDBJ databases">
        <title>Complete Genome Sequence and Methylome Analysis of free living Spirochaetas.</title>
        <authorList>
            <person name="Fomenkov A."/>
            <person name="Dubinina G."/>
            <person name="Leshcheva N."/>
            <person name="Mikheeva N."/>
            <person name="Grabovich M."/>
            <person name="Vincze T."/>
            <person name="Roberts R.J."/>
        </authorList>
    </citation>
    <scope>NUCLEOTIDE SEQUENCE [LARGE SCALE GENOMIC DNA]</scope>
    <source>
        <strain evidence="4 5">K2</strain>
    </source>
</reference>
<comment type="function">
    <text evidence="3">Probably deamidates glutamine residues to glutamate on methyl-accepting chemotaxis receptors (MCPs), playing an important role in chemotaxis.</text>
</comment>
<dbReference type="RefSeq" id="WP_149485527.1">
    <property type="nucleotide sequence ID" value="NZ_CP036150.1"/>
</dbReference>
<dbReference type="Gene3D" id="3.30.1330.200">
    <property type="match status" value="1"/>
</dbReference>
<name>A0A5C1QJ11_9SPIO</name>
<sequence>MIEYRNHKFNRQEIILHPGDYFCSQENIVISTILGSCISVALIDKMNGRGGMNHFLLPNLSINNPENILKNKSSRYGVFAMELLINELMKMGSNKKALIAKVFGGGSVLNFENQERNVGYMNIQFIIQFLANEKIPVAASDLGEYCGRKIIFFPDTGKVLVKKLQSRKKIDEIRKEELETSKRLVNIQKNREIVLF</sequence>
<organism evidence="4 5">
    <name type="scientific">Oceanispirochaeta crateris</name>
    <dbReference type="NCBI Taxonomy" id="2518645"/>
    <lineage>
        <taxon>Bacteria</taxon>
        <taxon>Pseudomonadati</taxon>
        <taxon>Spirochaetota</taxon>
        <taxon>Spirochaetia</taxon>
        <taxon>Spirochaetales</taxon>
        <taxon>Spirochaetaceae</taxon>
        <taxon>Oceanispirochaeta</taxon>
    </lineage>
</organism>
<evidence type="ECO:0000256" key="2">
    <source>
        <dbReference type="ARBA" id="ARBA00022801"/>
    </source>
</evidence>
<protein>
    <recommendedName>
        <fullName evidence="3">Probable chemoreceptor glutamine deamidase CheD</fullName>
        <ecNumber evidence="3">3.5.1.44</ecNumber>
    </recommendedName>
</protein>
<keyword evidence="5" id="KW-1185">Reference proteome</keyword>
<keyword evidence="1 3" id="KW-0145">Chemotaxis</keyword>
<comment type="catalytic activity">
    <reaction evidence="3">
        <text>L-glutaminyl-[protein] + H2O = L-glutamyl-[protein] + NH4(+)</text>
        <dbReference type="Rhea" id="RHEA:16441"/>
        <dbReference type="Rhea" id="RHEA-COMP:10207"/>
        <dbReference type="Rhea" id="RHEA-COMP:10208"/>
        <dbReference type="ChEBI" id="CHEBI:15377"/>
        <dbReference type="ChEBI" id="CHEBI:28938"/>
        <dbReference type="ChEBI" id="CHEBI:29973"/>
        <dbReference type="ChEBI" id="CHEBI:30011"/>
        <dbReference type="EC" id="3.5.1.44"/>
    </reaction>
</comment>
<evidence type="ECO:0000313" key="4">
    <source>
        <dbReference type="EMBL" id="QEN07447.1"/>
    </source>
</evidence>
<dbReference type="OrthoDB" id="9807202at2"/>
<dbReference type="PANTHER" id="PTHR35147:SF2">
    <property type="entry name" value="CHEMORECEPTOR GLUTAMINE DEAMIDASE CHED-RELATED"/>
    <property type="match status" value="1"/>
</dbReference>
<dbReference type="SUPFAM" id="SSF64438">
    <property type="entry name" value="CNF1/YfiH-like putative cysteine hydrolases"/>
    <property type="match status" value="1"/>
</dbReference>
<dbReference type="PANTHER" id="PTHR35147">
    <property type="entry name" value="CHEMORECEPTOR GLUTAMINE DEAMIDASE CHED-RELATED"/>
    <property type="match status" value="1"/>
</dbReference>
<dbReference type="KEGG" id="ock:EXM22_05375"/>
<dbReference type="InterPro" id="IPR038592">
    <property type="entry name" value="CheD-like_sf"/>
</dbReference>
<comment type="similarity">
    <text evidence="3">Belongs to the CheD family.</text>
</comment>
<evidence type="ECO:0000313" key="5">
    <source>
        <dbReference type="Proteomes" id="UP000324209"/>
    </source>
</evidence>
<keyword evidence="4" id="KW-0675">Receptor</keyword>